<protein>
    <submittedName>
        <fullName evidence="2">Uncharacterized protein</fullName>
    </submittedName>
</protein>
<proteinExistence type="predicted"/>
<evidence type="ECO:0000313" key="3">
    <source>
        <dbReference type="Proteomes" id="UP001343257"/>
    </source>
</evidence>
<name>A0ABU6PYJ9_9BACL</name>
<keyword evidence="1" id="KW-0812">Transmembrane</keyword>
<dbReference type="RefSeq" id="WP_328279922.1">
    <property type="nucleotide sequence ID" value="NZ_JARTLD010000045.1"/>
</dbReference>
<keyword evidence="1" id="KW-1133">Transmembrane helix</keyword>
<dbReference type="EMBL" id="JARTLD010000045">
    <property type="protein sequence ID" value="MED5019143.1"/>
    <property type="molecule type" value="Genomic_DNA"/>
</dbReference>
<keyword evidence="1" id="KW-0472">Membrane</keyword>
<comment type="caution">
    <text evidence="2">The sequence shown here is derived from an EMBL/GenBank/DDBJ whole genome shotgun (WGS) entry which is preliminary data.</text>
</comment>
<accession>A0ABU6PYJ9</accession>
<evidence type="ECO:0000313" key="2">
    <source>
        <dbReference type="EMBL" id="MED5019143.1"/>
    </source>
</evidence>
<feature type="transmembrane region" description="Helical" evidence="1">
    <location>
        <begin position="66"/>
        <end position="84"/>
    </location>
</feature>
<dbReference type="Proteomes" id="UP001343257">
    <property type="component" value="Unassembled WGS sequence"/>
</dbReference>
<organism evidence="2 3">
    <name type="scientific">Paenibacillus chibensis</name>
    <dbReference type="NCBI Taxonomy" id="59846"/>
    <lineage>
        <taxon>Bacteria</taxon>
        <taxon>Bacillati</taxon>
        <taxon>Bacillota</taxon>
        <taxon>Bacilli</taxon>
        <taxon>Bacillales</taxon>
        <taxon>Paenibacillaceae</taxon>
        <taxon>Paenibacillus</taxon>
    </lineage>
</organism>
<reference evidence="2 3" key="1">
    <citation type="submission" date="2023-03" db="EMBL/GenBank/DDBJ databases">
        <title>Bacillus Genome Sequencing.</title>
        <authorList>
            <person name="Dunlap C."/>
        </authorList>
    </citation>
    <scope>NUCLEOTIDE SEQUENCE [LARGE SCALE GENOMIC DNA]</scope>
    <source>
        <strain evidence="2 3">NRS-52</strain>
    </source>
</reference>
<feature type="transmembrane region" description="Helical" evidence="1">
    <location>
        <begin position="39"/>
        <end position="60"/>
    </location>
</feature>
<evidence type="ECO:0000256" key="1">
    <source>
        <dbReference type="SAM" id="Phobius"/>
    </source>
</evidence>
<gene>
    <name evidence="2" type="ORF">P9847_17675</name>
</gene>
<sequence length="123" mass="14999">MKRYDKHYYDACQSYMSMHNQDIITRQLRCENIIMISEALVKIGFIFFFAALFWSFRLALVHEFSAASWSWYVILIYAGIYWYCNRSLIRRRAYSDAAEVMLHLQDEESRQRYVNEKLRPRME</sequence>
<keyword evidence="3" id="KW-1185">Reference proteome</keyword>